<dbReference type="PATRIC" id="fig|1349767.4.peg.783"/>
<sequence length="297" mass="32548">MNINSYPPDWYVSLDRQLQALQHEFPDAHIYALVDGVFDETCYPLLKRAANLPSNLPYIALFAQTSGADEETLGLSPLLVQFADAGSVTWKLLLKKTDGHPSLSLIVTPESLAQLAARLLPWCMVDADGHTLLLSFADTRILPELCKILTVQQLSQLCGPACHWQYVRRTGEWDVLALPVAALPAAGQVSLDARQCARLMTVSEADGILFQVRASRPDLLSGHTPERAHDLVQYWLGCADHAQIAGNPGRLDVCQLGLKNPGLQGQPQLAQWLAEPSRAQTVDALLEQWTSGKEVLS</sequence>
<dbReference type="HOGENOM" id="CLU_1025928_0_0_4"/>
<dbReference type="eggNOG" id="ENOG5033I9E">
    <property type="taxonomic scope" value="Bacteria"/>
</dbReference>
<organism evidence="2 3">
    <name type="scientific">Janthinobacterium agaricidamnosum NBRC 102515 = DSM 9628</name>
    <dbReference type="NCBI Taxonomy" id="1349767"/>
    <lineage>
        <taxon>Bacteria</taxon>
        <taxon>Pseudomonadati</taxon>
        <taxon>Pseudomonadota</taxon>
        <taxon>Betaproteobacteria</taxon>
        <taxon>Burkholderiales</taxon>
        <taxon>Oxalobacteraceae</taxon>
        <taxon>Janthinobacterium</taxon>
    </lineage>
</organism>
<name>W0VBT3_9BURK</name>
<dbReference type="EMBL" id="HG322949">
    <property type="protein sequence ID" value="CDG84818.1"/>
    <property type="molecule type" value="Genomic_DNA"/>
</dbReference>
<dbReference type="STRING" id="1349767.GJA_4208"/>
<evidence type="ECO:0000259" key="1">
    <source>
        <dbReference type="Pfam" id="PF13503"/>
    </source>
</evidence>
<feature type="domain" description="DUF4123" evidence="1">
    <location>
        <begin position="30"/>
        <end position="156"/>
    </location>
</feature>
<dbReference type="AlphaFoldDB" id="W0VBT3"/>
<gene>
    <name evidence="2" type="ORF">GJA_4208</name>
</gene>
<dbReference type="Proteomes" id="UP000027604">
    <property type="component" value="Chromosome I"/>
</dbReference>
<evidence type="ECO:0000313" key="2">
    <source>
        <dbReference type="EMBL" id="CDG84818.1"/>
    </source>
</evidence>
<dbReference type="RefSeq" id="WP_061301698.1">
    <property type="nucleotide sequence ID" value="NZ_BCTH01000170.1"/>
</dbReference>
<reference evidence="2 3" key="1">
    <citation type="journal article" date="2015" name="Genome Announc.">
        <title>Genome Sequence of Mushroom Soft-Rot Pathogen Janthinobacterium agaricidamnosum.</title>
        <authorList>
            <person name="Graupner K."/>
            <person name="Lackner G."/>
            <person name="Hertweck C."/>
        </authorList>
    </citation>
    <scope>NUCLEOTIDE SEQUENCE [LARGE SCALE GENOMIC DNA]</scope>
    <source>
        <strain evidence="3">NBRC 102515 / DSM 9628</strain>
    </source>
</reference>
<dbReference type="Pfam" id="PF13503">
    <property type="entry name" value="DUF4123"/>
    <property type="match status" value="1"/>
</dbReference>
<keyword evidence="3" id="KW-1185">Reference proteome</keyword>
<evidence type="ECO:0000313" key="3">
    <source>
        <dbReference type="Proteomes" id="UP000027604"/>
    </source>
</evidence>
<protein>
    <recommendedName>
        <fullName evidence="1">DUF4123 domain-containing protein</fullName>
    </recommendedName>
</protein>
<proteinExistence type="predicted"/>
<accession>W0VBT3</accession>
<dbReference type="KEGG" id="jag:GJA_4208"/>
<dbReference type="InterPro" id="IPR025391">
    <property type="entry name" value="DUF4123"/>
</dbReference>
<dbReference type="OrthoDB" id="8593711at2"/>